<dbReference type="EMBL" id="LR903483">
    <property type="protein sequence ID" value="CAD7251947.1"/>
    <property type="molecule type" value="Genomic_DNA"/>
</dbReference>
<keyword evidence="4" id="KW-1185">Reference proteome</keyword>
<organism evidence="3">
    <name type="scientific">Darwinula stevensoni</name>
    <dbReference type="NCBI Taxonomy" id="69355"/>
    <lineage>
        <taxon>Eukaryota</taxon>
        <taxon>Metazoa</taxon>
        <taxon>Ecdysozoa</taxon>
        <taxon>Arthropoda</taxon>
        <taxon>Crustacea</taxon>
        <taxon>Oligostraca</taxon>
        <taxon>Ostracoda</taxon>
        <taxon>Podocopa</taxon>
        <taxon>Podocopida</taxon>
        <taxon>Darwinulocopina</taxon>
        <taxon>Darwinuloidea</taxon>
        <taxon>Darwinulidae</taxon>
        <taxon>Darwinula</taxon>
    </lineage>
</organism>
<dbReference type="PANTHER" id="PTHR10796">
    <property type="entry name" value="PATCHED-RELATED"/>
    <property type="match status" value="1"/>
</dbReference>
<accession>A0A7R9ADA4</accession>
<feature type="transmembrane region" description="Helical" evidence="2">
    <location>
        <begin position="32"/>
        <end position="52"/>
    </location>
</feature>
<dbReference type="InterPro" id="IPR051697">
    <property type="entry name" value="Patched_domain-protein"/>
</dbReference>
<proteinExistence type="predicted"/>
<evidence type="ECO:0000256" key="1">
    <source>
        <dbReference type="SAM" id="MobiDB-lite"/>
    </source>
</evidence>
<feature type="compositionally biased region" description="Basic and acidic residues" evidence="1">
    <location>
        <begin position="111"/>
        <end position="121"/>
    </location>
</feature>
<dbReference type="GO" id="GO:0016020">
    <property type="term" value="C:membrane"/>
    <property type="evidence" value="ECO:0007669"/>
    <property type="project" value="TreeGrafter"/>
</dbReference>
<dbReference type="Proteomes" id="UP000677054">
    <property type="component" value="Unassembled WGS sequence"/>
</dbReference>
<dbReference type="EMBL" id="CAJPEV010003966">
    <property type="protein sequence ID" value="CAG0900899.1"/>
    <property type="molecule type" value="Genomic_DNA"/>
</dbReference>
<dbReference type="Gene3D" id="1.20.1640.10">
    <property type="entry name" value="Multidrug efflux transporter AcrB transmembrane domain"/>
    <property type="match status" value="1"/>
</dbReference>
<feature type="region of interest" description="Disordered" evidence="1">
    <location>
        <begin position="89"/>
        <end position="121"/>
    </location>
</feature>
<keyword evidence="2" id="KW-0472">Membrane</keyword>
<keyword evidence="2" id="KW-1133">Transmembrane helix</keyword>
<dbReference type="PANTHER" id="PTHR10796:SF130">
    <property type="entry name" value="PATCHED DOMAIN-CONTAINING PROTEIN 3-LIKE PROTEIN"/>
    <property type="match status" value="1"/>
</dbReference>
<evidence type="ECO:0000313" key="4">
    <source>
        <dbReference type="Proteomes" id="UP000677054"/>
    </source>
</evidence>
<feature type="transmembrane region" description="Helical" evidence="2">
    <location>
        <begin position="6"/>
        <end position="25"/>
    </location>
</feature>
<keyword evidence="2" id="KW-0812">Transmembrane</keyword>
<feature type="compositionally biased region" description="Basic and acidic residues" evidence="1">
    <location>
        <begin position="89"/>
        <end position="103"/>
    </location>
</feature>
<sequence length="146" mass="16525">MILEELVRNLSLTLVGVFVVTLVLIGDLKVSLWVFSCILFTLVGIAGTMRFAGLTIEIMTAMLLILSVGLAVDYSTHIAHKFMVTHADSKDVERKLEEEQKRISDRKRSRTDRERESHKDGLDFRHLQELWNGAMHGDIVSPSMSQ</sequence>
<evidence type="ECO:0000313" key="3">
    <source>
        <dbReference type="EMBL" id="CAD7251947.1"/>
    </source>
</evidence>
<name>A0A7R9ADA4_9CRUS</name>
<dbReference type="OrthoDB" id="6510177at2759"/>
<reference evidence="3" key="1">
    <citation type="submission" date="2020-11" db="EMBL/GenBank/DDBJ databases">
        <authorList>
            <person name="Tran Van P."/>
        </authorList>
    </citation>
    <scope>NUCLEOTIDE SEQUENCE</scope>
</reference>
<dbReference type="AlphaFoldDB" id="A0A7R9ADA4"/>
<dbReference type="SUPFAM" id="SSF82866">
    <property type="entry name" value="Multidrug efflux transporter AcrB transmembrane domain"/>
    <property type="match status" value="1"/>
</dbReference>
<protein>
    <submittedName>
        <fullName evidence="3">Uncharacterized protein</fullName>
    </submittedName>
</protein>
<evidence type="ECO:0000256" key="2">
    <source>
        <dbReference type="SAM" id="Phobius"/>
    </source>
</evidence>
<gene>
    <name evidence="3" type="ORF">DSTB1V02_LOCUS11708</name>
</gene>